<evidence type="ECO:0000256" key="5">
    <source>
        <dbReference type="HAMAP-Rule" id="MF_00191"/>
    </source>
</evidence>
<feature type="binding site" evidence="5">
    <location>
        <position position="276"/>
    </location>
    <ligand>
        <name>(2E)-4-hydroxy-3-methylbut-2-enyl diphosphate</name>
        <dbReference type="ChEBI" id="CHEBI:128753"/>
    </ligand>
</feature>
<keyword evidence="5 6" id="KW-0560">Oxidoreductase</keyword>
<comment type="similarity">
    <text evidence="5">Belongs to the IspH family.</text>
</comment>
<sequence length="317" mass="35948">MHINNKNHHIEIILSQPMGFCAGVRRAIEIVELVINHYKDTKKIYVLHEIVHNSFIVNNFKKQGVIFIDTIDQVEQDSILIFSAHGVSRKTIEEVKQKRIHVINATCPLVTKVHLEVQKYDKEGYKVILIGNKGHREVEGTSGQISNHVTIVQNVQDVHNIQITDPNVAYVTQTTLSIDDTKSIIEALKQKFPTIKGPNLKDICYATQNRQNAVRYLSQNVDLMIIIGSQNSSNSNRLLDLAKSYNVKSFLIDSYNNIDLDWFQHVKKIGITAGASAPDVLIKQVINYLKLNFHIKVSTMGGIQENIIFKLPKNIHP</sequence>
<dbReference type="Proteomes" id="UP000033562">
    <property type="component" value="Unassembled WGS sequence"/>
</dbReference>
<name>A0A0F3NPX7_9RICK</name>
<accession>A0A0F3NPX7</accession>
<feature type="binding site" evidence="5">
    <location>
        <position position="135"/>
    </location>
    <ligand>
        <name>(2E)-4-hydroxy-3-methylbut-2-enyl diphosphate</name>
        <dbReference type="ChEBI" id="CHEBI:128753"/>
    </ligand>
</feature>
<dbReference type="Pfam" id="PF02401">
    <property type="entry name" value="LYTB"/>
    <property type="match status" value="1"/>
</dbReference>
<keyword evidence="1 5" id="KW-0004">4Fe-4S</keyword>
<feature type="binding site" evidence="5">
    <location>
        <position position="21"/>
    </location>
    <ligand>
        <name>[4Fe-4S] cluster</name>
        <dbReference type="ChEBI" id="CHEBI:49883"/>
    </ligand>
</feature>
<organism evidence="6 7">
    <name type="scientific">Candidatus Neoehrlichia procyonis str. RAC413</name>
    <dbReference type="NCBI Taxonomy" id="1359163"/>
    <lineage>
        <taxon>Bacteria</taxon>
        <taxon>Pseudomonadati</taxon>
        <taxon>Pseudomonadota</taxon>
        <taxon>Alphaproteobacteria</taxon>
        <taxon>Rickettsiales</taxon>
        <taxon>Anaplasmataceae</taxon>
        <taxon>Candidatus Neoehrlichia</taxon>
    </lineage>
</organism>
<feature type="binding site" evidence="5">
    <location>
        <position position="135"/>
    </location>
    <ligand>
        <name>isopentenyl diphosphate</name>
        <dbReference type="ChEBI" id="CHEBI:128769"/>
    </ligand>
</feature>
<feature type="binding site" evidence="5">
    <location>
        <position position="52"/>
    </location>
    <ligand>
        <name>dimethylallyl diphosphate</name>
        <dbReference type="ChEBI" id="CHEBI:57623"/>
    </ligand>
</feature>
<dbReference type="UniPathway" id="UPA00056">
    <property type="reaction ID" value="UER00097"/>
</dbReference>
<dbReference type="GO" id="GO:0050992">
    <property type="term" value="P:dimethylallyl diphosphate biosynthetic process"/>
    <property type="evidence" value="ECO:0007669"/>
    <property type="project" value="UniProtKB-UniRule"/>
</dbReference>
<comment type="pathway">
    <text evidence="5">Isoprenoid biosynthesis; isopentenyl diphosphate biosynthesis via DXP pathway; isopentenyl diphosphate from 1-deoxy-D-xylulose 5-phosphate: step 6/6.</text>
</comment>
<feature type="binding site" evidence="5">
    <location>
        <position position="232"/>
    </location>
    <ligand>
        <name>(2E)-4-hydroxy-3-methylbut-2-enyl diphosphate</name>
        <dbReference type="ChEBI" id="CHEBI:128753"/>
    </ligand>
</feature>
<dbReference type="GO" id="GO:0051745">
    <property type="term" value="F:4-hydroxy-3-methylbut-2-enyl diphosphate reductase activity"/>
    <property type="evidence" value="ECO:0007669"/>
    <property type="project" value="UniProtKB-UniRule"/>
</dbReference>
<dbReference type="GO" id="GO:0046872">
    <property type="term" value="F:metal ion binding"/>
    <property type="evidence" value="ECO:0007669"/>
    <property type="project" value="UniProtKB-KW"/>
</dbReference>
<dbReference type="NCBIfam" id="NF002190">
    <property type="entry name" value="PRK01045.1-4"/>
    <property type="match status" value="1"/>
</dbReference>
<dbReference type="AlphaFoldDB" id="A0A0F3NPX7"/>
<feature type="binding site" evidence="5">
    <location>
        <position position="234"/>
    </location>
    <ligand>
        <name>dimethylallyl diphosphate</name>
        <dbReference type="ChEBI" id="CHEBI:57623"/>
    </ligand>
</feature>
<evidence type="ECO:0000256" key="4">
    <source>
        <dbReference type="ARBA" id="ARBA00023014"/>
    </source>
</evidence>
<comment type="function">
    <text evidence="5">Catalyzes the conversion of 1-hydroxy-2-methyl-2-(E)-butenyl 4-diphosphate (HMBPP) into a mixture of isopentenyl diphosphate (IPP) and dimethylallyl diphosphate (DMAPP). Acts in the terminal step of the DOXP/MEP pathway for isoprenoid precursor biosynthesis.</text>
</comment>
<feature type="binding site" evidence="5">
    <location>
        <position position="232"/>
    </location>
    <ligand>
        <name>isopentenyl diphosphate</name>
        <dbReference type="ChEBI" id="CHEBI:128769"/>
    </ligand>
</feature>
<dbReference type="PANTHER" id="PTHR30426">
    <property type="entry name" value="4-HYDROXY-3-METHYLBUT-2-ENYL DIPHOSPHATE REDUCTASE"/>
    <property type="match status" value="1"/>
</dbReference>
<dbReference type="PANTHER" id="PTHR30426:SF0">
    <property type="entry name" value="4-HYDROXY-3-METHYLBUT-2-ENYL DIPHOSPHATE REDUCTASE"/>
    <property type="match status" value="1"/>
</dbReference>
<dbReference type="GO" id="GO:0019288">
    <property type="term" value="P:isopentenyl diphosphate biosynthetic process, methylerythritol 4-phosphate pathway"/>
    <property type="evidence" value="ECO:0007669"/>
    <property type="project" value="UniProtKB-UniRule"/>
</dbReference>
<dbReference type="HAMAP" id="MF_00191">
    <property type="entry name" value="IspH"/>
    <property type="match status" value="1"/>
</dbReference>
<feature type="binding site" evidence="5">
    <location>
        <position position="276"/>
    </location>
    <ligand>
        <name>dimethylallyl diphosphate</name>
        <dbReference type="ChEBI" id="CHEBI:57623"/>
    </ligand>
</feature>
<feature type="binding site" evidence="5">
    <location>
        <position position="85"/>
    </location>
    <ligand>
        <name>dimethylallyl diphosphate</name>
        <dbReference type="ChEBI" id="CHEBI:57623"/>
    </ligand>
</feature>
<dbReference type="STRING" id="1359163.NLO413_0346"/>
<gene>
    <name evidence="5 6" type="primary">ispH</name>
    <name evidence="6" type="ORF">NLO413_0346</name>
</gene>
<dbReference type="NCBIfam" id="TIGR00216">
    <property type="entry name" value="ispH_lytB"/>
    <property type="match status" value="1"/>
</dbReference>
<dbReference type="Gene3D" id="3.40.1010.20">
    <property type="entry name" value="4-hydroxy-3-methylbut-2-enyl diphosphate reductase, catalytic domain"/>
    <property type="match status" value="2"/>
</dbReference>
<evidence type="ECO:0000313" key="7">
    <source>
        <dbReference type="Proteomes" id="UP000033562"/>
    </source>
</evidence>
<evidence type="ECO:0000313" key="6">
    <source>
        <dbReference type="EMBL" id="KJV68974.1"/>
    </source>
</evidence>
<dbReference type="InterPro" id="IPR003451">
    <property type="entry name" value="LytB/IspH"/>
</dbReference>
<keyword evidence="2 5" id="KW-0479">Metal-binding</keyword>
<feature type="binding site" evidence="5">
    <location>
        <position position="234"/>
    </location>
    <ligand>
        <name>isopentenyl diphosphate</name>
        <dbReference type="ChEBI" id="CHEBI:128769"/>
    </ligand>
</feature>
<feature type="binding site" evidence="5">
    <location>
        <position position="276"/>
    </location>
    <ligand>
        <name>isopentenyl diphosphate</name>
        <dbReference type="ChEBI" id="CHEBI:128769"/>
    </ligand>
</feature>
<feature type="binding site" evidence="5">
    <location>
        <position position="52"/>
    </location>
    <ligand>
        <name>(2E)-4-hydroxy-3-methylbut-2-enyl diphosphate</name>
        <dbReference type="ChEBI" id="CHEBI:128753"/>
    </ligand>
</feature>
<keyword evidence="5" id="KW-0414">Isoprene biosynthesis</keyword>
<dbReference type="GO" id="GO:0051539">
    <property type="term" value="F:4 iron, 4 sulfur cluster binding"/>
    <property type="evidence" value="ECO:0007669"/>
    <property type="project" value="UniProtKB-UniRule"/>
</dbReference>
<feature type="active site" description="Proton donor" evidence="5">
    <location>
        <position position="137"/>
    </location>
</feature>
<comment type="catalytic activity">
    <reaction evidence="5">
        <text>isopentenyl diphosphate + 2 oxidized [2Fe-2S]-[ferredoxin] + H2O = (2E)-4-hydroxy-3-methylbut-2-enyl diphosphate + 2 reduced [2Fe-2S]-[ferredoxin] + 2 H(+)</text>
        <dbReference type="Rhea" id="RHEA:24488"/>
        <dbReference type="Rhea" id="RHEA-COMP:10000"/>
        <dbReference type="Rhea" id="RHEA-COMP:10001"/>
        <dbReference type="ChEBI" id="CHEBI:15377"/>
        <dbReference type="ChEBI" id="CHEBI:15378"/>
        <dbReference type="ChEBI" id="CHEBI:33737"/>
        <dbReference type="ChEBI" id="CHEBI:33738"/>
        <dbReference type="ChEBI" id="CHEBI:128753"/>
        <dbReference type="ChEBI" id="CHEBI:128769"/>
        <dbReference type="EC" id="1.17.7.4"/>
    </reaction>
</comment>
<dbReference type="GO" id="GO:0016114">
    <property type="term" value="P:terpenoid biosynthetic process"/>
    <property type="evidence" value="ECO:0007669"/>
    <property type="project" value="UniProtKB-UniRule"/>
</dbReference>
<feature type="binding site" evidence="5">
    <location>
        <position position="85"/>
    </location>
    <ligand>
        <name>(2E)-4-hydroxy-3-methylbut-2-enyl diphosphate</name>
        <dbReference type="ChEBI" id="CHEBI:128753"/>
    </ligand>
</feature>
<feature type="binding site" evidence="5">
    <location>
        <position position="107"/>
    </location>
    <ligand>
        <name>[4Fe-4S] cluster</name>
        <dbReference type="ChEBI" id="CHEBI:49883"/>
    </ligand>
</feature>
<feature type="binding site" evidence="5">
    <location>
        <position position="135"/>
    </location>
    <ligand>
        <name>dimethylallyl diphosphate</name>
        <dbReference type="ChEBI" id="CHEBI:57623"/>
    </ligand>
</feature>
<dbReference type="PATRIC" id="fig|1359163.3.peg.335"/>
<keyword evidence="7" id="KW-1185">Reference proteome</keyword>
<dbReference type="CDD" id="cd13944">
    <property type="entry name" value="lytB_ispH"/>
    <property type="match status" value="1"/>
</dbReference>
<reference evidence="6 7" key="1">
    <citation type="submission" date="2015-02" db="EMBL/GenBank/DDBJ databases">
        <title>Genome Sequencing of Rickettsiales.</title>
        <authorList>
            <person name="Daugherty S.C."/>
            <person name="Su Q."/>
            <person name="Abolude K."/>
            <person name="Beier-Sexton M."/>
            <person name="Carlyon J.A."/>
            <person name="Carter R."/>
            <person name="Day N.P."/>
            <person name="Dumler S.J."/>
            <person name="Dyachenko V."/>
            <person name="Godinez A."/>
            <person name="Kurtti T.J."/>
            <person name="Lichay M."/>
            <person name="Mullins K.E."/>
            <person name="Ott S."/>
            <person name="Pappas-Brown V."/>
            <person name="Paris D.H."/>
            <person name="Patel P."/>
            <person name="Richards A.L."/>
            <person name="Sadzewicz L."/>
            <person name="Sears K."/>
            <person name="Seidman D."/>
            <person name="Sengamalay N."/>
            <person name="Stenos J."/>
            <person name="Tallon L.J."/>
            <person name="Vincent G."/>
            <person name="Fraser C.M."/>
            <person name="Munderloh U."/>
            <person name="Dunning-Hotopp J.C."/>
        </authorList>
    </citation>
    <scope>NUCLEOTIDE SEQUENCE [LARGE SCALE GENOMIC DNA]</scope>
    <source>
        <strain evidence="6 7">RAC413</strain>
    </source>
</reference>
<dbReference type="EMBL" id="LANX01000001">
    <property type="protein sequence ID" value="KJV68974.1"/>
    <property type="molecule type" value="Genomic_DNA"/>
</dbReference>
<feature type="binding site" evidence="5">
    <location>
        <position position="52"/>
    </location>
    <ligand>
        <name>isopentenyl diphosphate</name>
        <dbReference type="ChEBI" id="CHEBI:128769"/>
    </ligand>
</feature>
<comment type="pathway">
    <text evidence="5">Isoprenoid biosynthesis; dimethylallyl diphosphate biosynthesis; dimethylallyl diphosphate from (2E)-4-hydroxy-3-methylbutenyl diphosphate: step 1/1.</text>
</comment>
<feature type="binding site" evidence="5">
    <location>
        <position position="233"/>
    </location>
    <ligand>
        <name>dimethylallyl diphosphate</name>
        <dbReference type="ChEBI" id="CHEBI:57623"/>
    </ligand>
</feature>
<evidence type="ECO:0000256" key="3">
    <source>
        <dbReference type="ARBA" id="ARBA00023004"/>
    </source>
</evidence>
<feature type="binding site" evidence="5">
    <location>
        <position position="234"/>
    </location>
    <ligand>
        <name>(2E)-4-hydroxy-3-methylbut-2-enyl diphosphate</name>
        <dbReference type="ChEBI" id="CHEBI:128753"/>
    </ligand>
</feature>
<feature type="binding site" evidence="5">
    <location>
        <position position="233"/>
    </location>
    <ligand>
        <name>(2E)-4-hydroxy-3-methylbut-2-enyl diphosphate</name>
        <dbReference type="ChEBI" id="CHEBI:128753"/>
    </ligand>
</feature>
<comment type="catalytic activity">
    <reaction evidence="5">
        <text>dimethylallyl diphosphate + 2 oxidized [2Fe-2S]-[ferredoxin] + H2O = (2E)-4-hydroxy-3-methylbut-2-enyl diphosphate + 2 reduced [2Fe-2S]-[ferredoxin] + 2 H(+)</text>
        <dbReference type="Rhea" id="RHEA:24825"/>
        <dbReference type="Rhea" id="RHEA-COMP:10000"/>
        <dbReference type="Rhea" id="RHEA-COMP:10001"/>
        <dbReference type="ChEBI" id="CHEBI:15377"/>
        <dbReference type="ChEBI" id="CHEBI:15378"/>
        <dbReference type="ChEBI" id="CHEBI:33737"/>
        <dbReference type="ChEBI" id="CHEBI:33738"/>
        <dbReference type="ChEBI" id="CHEBI:57623"/>
        <dbReference type="ChEBI" id="CHEBI:128753"/>
        <dbReference type="EC" id="1.17.7.4"/>
    </reaction>
</comment>
<feature type="binding site" evidence="5">
    <location>
        <position position="233"/>
    </location>
    <ligand>
        <name>isopentenyl diphosphate</name>
        <dbReference type="ChEBI" id="CHEBI:128769"/>
    </ligand>
</feature>
<protein>
    <recommendedName>
        <fullName evidence="5">4-hydroxy-3-methylbut-2-enyl diphosphate reductase</fullName>
        <shortName evidence="5">HMBPP reductase</shortName>
        <ecNumber evidence="5">1.17.7.4</ecNumber>
    </recommendedName>
</protein>
<comment type="cofactor">
    <cofactor evidence="5">
        <name>[4Fe-4S] cluster</name>
        <dbReference type="ChEBI" id="CHEBI:49883"/>
    </cofactor>
    <text evidence="5">Binds 1 [4Fe-4S] cluster per subunit.</text>
</comment>
<comment type="caution">
    <text evidence="6">The sequence shown here is derived from an EMBL/GenBank/DDBJ whole genome shotgun (WGS) entry which is preliminary data.</text>
</comment>
<proteinExistence type="inferred from homology"/>
<keyword evidence="4 5" id="KW-0411">Iron-sulfur</keyword>
<feature type="binding site" evidence="5">
    <location>
        <position position="174"/>
    </location>
    <ligand>
        <name>(2E)-4-hydroxy-3-methylbut-2-enyl diphosphate</name>
        <dbReference type="ChEBI" id="CHEBI:128753"/>
    </ligand>
</feature>
<dbReference type="Gene3D" id="3.40.50.11270">
    <property type="match status" value="1"/>
</dbReference>
<dbReference type="UniPathway" id="UPA00059">
    <property type="reaction ID" value="UER00105"/>
</dbReference>
<feature type="binding site" evidence="5">
    <location>
        <position position="204"/>
    </location>
    <ligand>
        <name>[4Fe-4S] cluster</name>
        <dbReference type="ChEBI" id="CHEBI:49883"/>
    </ligand>
</feature>
<dbReference type="EC" id="1.17.7.4" evidence="5"/>
<feature type="binding site" evidence="5">
    <location>
        <position position="85"/>
    </location>
    <ligand>
        <name>isopentenyl diphosphate</name>
        <dbReference type="ChEBI" id="CHEBI:128769"/>
    </ligand>
</feature>
<feature type="binding site" evidence="5">
    <location>
        <position position="232"/>
    </location>
    <ligand>
        <name>dimethylallyl diphosphate</name>
        <dbReference type="ChEBI" id="CHEBI:57623"/>
    </ligand>
</feature>
<keyword evidence="3 5" id="KW-0408">Iron</keyword>
<dbReference type="NCBIfam" id="NF002188">
    <property type="entry name" value="PRK01045.1-2"/>
    <property type="match status" value="1"/>
</dbReference>
<evidence type="ECO:0000256" key="1">
    <source>
        <dbReference type="ARBA" id="ARBA00022485"/>
    </source>
</evidence>
<evidence type="ECO:0000256" key="2">
    <source>
        <dbReference type="ARBA" id="ARBA00022723"/>
    </source>
</evidence>